<dbReference type="KEGG" id="mxa:MXAN_6380"/>
<dbReference type="Proteomes" id="UP000002402">
    <property type="component" value="Chromosome"/>
</dbReference>
<organism evidence="1 2">
    <name type="scientific">Myxococcus xanthus (strain DK1622)</name>
    <dbReference type="NCBI Taxonomy" id="246197"/>
    <lineage>
        <taxon>Bacteria</taxon>
        <taxon>Pseudomonadati</taxon>
        <taxon>Myxococcota</taxon>
        <taxon>Myxococcia</taxon>
        <taxon>Myxococcales</taxon>
        <taxon>Cystobacterineae</taxon>
        <taxon>Myxococcaceae</taxon>
        <taxon>Myxococcus</taxon>
    </lineage>
</organism>
<proteinExistence type="predicted"/>
<dbReference type="InterPro" id="IPR029058">
    <property type="entry name" value="AB_hydrolase_fold"/>
</dbReference>
<dbReference type="EMBL" id="CP000113">
    <property type="protein sequence ID" value="ABF90190.1"/>
    <property type="molecule type" value="Genomic_DNA"/>
</dbReference>
<dbReference type="Gene3D" id="3.40.50.1820">
    <property type="entry name" value="alpha/beta hydrolase"/>
    <property type="match status" value="1"/>
</dbReference>
<dbReference type="HOGENOM" id="CLU_2936776_0_0_7"/>
<sequence length="60" mass="6783">MGFPQRDRERWEQAFPNHRSVEFPGVGHFFFEDTTDDVISEIRAFMSSAGPGVRVGGAPR</sequence>
<reference evidence="1 2" key="1">
    <citation type="journal article" date="2006" name="Proc. Natl. Acad. Sci. U.S.A.">
        <title>Evolution of sensory complexity recorded in a myxobacterial genome.</title>
        <authorList>
            <person name="Goldman B.S."/>
            <person name="Nierman W.C."/>
            <person name="Kaiser D."/>
            <person name="Slater S.C."/>
            <person name="Durkin A.S."/>
            <person name="Eisen J.A."/>
            <person name="Ronning C.M."/>
            <person name="Barbazuk W.B."/>
            <person name="Blanchard M."/>
            <person name="Field C."/>
            <person name="Halling C."/>
            <person name="Hinkle G."/>
            <person name="Iartchuk O."/>
            <person name="Kim H.S."/>
            <person name="Mackenzie C."/>
            <person name="Madupu R."/>
            <person name="Miller N."/>
            <person name="Shvartsbeyn A."/>
            <person name="Sullivan S.A."/>
            <person name="Vaudin M."/>
            <person name="Wiegand R."/>
            <person name="Kaplan H.B."/>
        </authorList>
    </citation>
    <scope>NUCLEOTIDE SEQUENCE [LARGE SCALE GENOMIC DNA]</scope>
    <source>
        <strain evidence="2">DK1622</strain>
    </source>
</reference>
<evidence type="ECO:0000313" key="2">
    <source>
        <dbReference type="Proteomes" id="UP000002402"/>
    </source>
</evidence>
<accession>Q1CYL9</accession>
<dbReference type="SUPFAM" id="SSF53474">
    <property type="entry name" value="alpha/beta-Hydrolases"/>
    <property type="match status" value="1"/>
</dbReference>
<name>Q1CYL9_MYXXD</name>
<gene>
    <name evidence="1" type="ordered locus">MXAN_6380</name>
</gene>
<dbReference type="OrthoDB" id="9804723at2"/>
<dbReference type="AlphaFoldDB" id="Q1CYL9"/>
<protein>
    <recommendedName>
        <fullName evidence="3">Alpha/beta hydrolase</fullName>
    </recommendedName>
</protein>
<keyword evidence="2" id="KW-1185">Reference proteome</keyword>
<dbReference type="EnsemblBacteria" id="ABF90190">
    <property type="protein sequence ID" value="ABF90190"/>
    <property type="gene ID" value="MXAN_6380"/>
</dbReference>
<evidence type="ECO:0008006" key="3">
    <source>
        <dbReference type="Google" id="ProtNLM"/>
    </source>
</evidence>
<evidence type="ECO:0000313" key="1">
    <source>
        <dbReference type="EMBL" id="ABF90190.1"/>
    </source>
</evidence>